<keyword evidence="2" id="KW-1185">Reference proteome</keyword>
<dbReference type="PANTHER" id="PTHR22803">
    <property type="entry name" value="MANNOSE, PHOSPHOLIPASE, LECTIN RECEPTOR RELATED"/>
    <property type="match status" value="1"/>
</dbReference>
<dbReference type="SMART" id="SM00034">
    <property type="entry name" value="CLECT"/>
    <property type="match status" value="1"/>
</dbReference>
<feature type="domain" description="C-type lectin" evidence="1">
    <location>
        <begin position="1"/>
        <end position="128"/>
    </location>
</feature>
<dbReference type="Gene3D" id="3.10.100.10">
    <property type="entry name" value="Mannose-Binding Protein A, subunit A"/>
    <property type="match status" value="1"/>
</dbReference>
<name>A0A9J7MC19_BRAFL</name>
<dbReference type="InterPro" id="IPR016187">
    <property type="entry name" value="CTDL_fold"/>
</dbReference>
<dbReference type="PROSITE" id="PS50041">
    <property type="entry name" value="C_TYPE_LECTIN_2"/>
    <property type="match status" value="1"/>
</dbReference>
<dbReference type="SUPFAM" id="SSF56436">
    <property type="entry name" value="C-type lectin-like"/>
    <property type="match status" value="1"/>
</dbReference>
<gene>
    <name evidence="3" type="primary">LOC118431123</name>
</gene>
<organism evidence="2 3">
    <name type="scientific">Branchiostoma floridae</name>
    <name type="common">Florida lancelet</name>
    <name type="synonym">Amphioxus</name>
    <dbReference type="NCBI Taxonomy" id="7739"/>
    <lineage>
        <taxon>Eukaryota</taxon>
        <taxon>Metazoa</taxon>
        <taxon>Chordata</taxon>
        <taxon>Cephalochordata</taxon>
        <taxon>Leptocardii</taxon>
        <taxon>Amphioxiformes</taxon>
        <taxon>Branchiostomatidae</taxon>
        <taxon>Branchiostoma</taxon>
    </lineage>
</organism>
<reference evidence="3" key="2">
    <citation type="submission" date="2025-08" db="UniProtKB">
        <authorList>
            <consortium name="RefSeq"/>
        </authorList>
    </citation>
    <scope>IDENTIFICATION</scope>
    <source>
        <strain evidence="3">S238N-H82</strain>
        <tissue evidence="3">Testes</tissue>
    </source>
</reference>
<dbReference type="Proteomes" id="UP000001554">
    <property type="component" value="Chromosome 14"/>
</dbReference>
<dbReference type="RefSeq" id="XP_035698133.1">
    <property type="nucleotide sequence ID" value="XM_035842240.1"/>
</dbReference>
<proteinExistence type="predicted"/>
<protein>
    <submittedName>
        <fullName evidence="3">Hepatic lectin-like</fullName>
    </submittedName>
</protein>
<dbReference type="KEGG" id="bfo:118431123"/>
<dbReference type="GO" id="GO:0038023">
    <property type="term" value="F:signaling receptor activity"/>
    <property type="evidence" value="ECO:0000318"/>
    <property type="project" value="GO_Central"/>
</dbReference>
<evidence type="ECO:0000313" key="3">
    <source>
        <dbReference type="RefSeq" id="XP_035698133.1"/>
    </source>
</evidence>
<dbReference type="InterPro" id="IPR016186">
    <property type="entry name" value="C-type_lectin-like/link_sf"/>
</dbReference>
<dbReference type="InterPro" id="IPR001304">
    <property type="entry name" value="C-type_lectin-like"/>
</dbReference>
<dbReference type="OrthoDB" id="418245at2759"/>
<sequence length="131" mass="14768">MTDKASWSTASSRCKQQGAILASVNNHGENNFIGSLISNARDRRLVPSYWLGLTKESGWWKWTDGSRVVYTNWAEGEPSNSMLWSLGQGENCGSMYTKTGKNIGWDPTRHTGQWNDNKCSSRFPYVCEKPI</sequence>
<evidence type="ECO:0000259" key="1">
    <source>
        <dbReference type="PROSITE" id="PS50041"/>
    </source>
</evidence>
<dbReference type="Pfam" id="PF00059">
    <property type="entry name" value="Lectin_C"/>
    <property type="match status" value="1"/>
</dbReference>
<dbReference type="OMA" id="GQGENCG"/>
<dbReference type="CDD" id="cd00037">
    <property type="entry name" value="CLECT"/>
    <property type="match status" value="1"/>
</dbReference>
<dbReference type="InterPro" id="IPR050111">
    <property type="entry name" value="C-type_lectin/snaclec_domain"/>
</dbReference>
<dbReference type="GeneID" id="118431123"/>
<dbReference type="AlphaFoldDB" id="A0A9J7MC19"/>
<evidence type="ECO:0000313" key="2">
    <source>
        <dbReference type="Proteomes" id="UP000001554"/>
    </source>
</evidence>
<reference evidence="2" key="1">
    <citation type="journal article" date="2020" name="Nat. Ecol. Evol.">
        <title>Deeply conserved synteny resolves early events in vertebrate evolution.</title>
        <authorList>
            <person name="Simakov O."/>
            <person name="Marletaz F."/>
            <person name="Yue J.X."/>
            <person name="O'Connell B."/>
            <person name="Jenkins J."/>
            <person name="Brandt A."/>
            <person name="Calef R."/>
            <person name="Tung C.H."/>
            <person name="Huang T.K."/>
            <person name="Schmutz J."/>
            <person name="Satoh N."/>
            <person name="Yu J.K."/>
            <person name="Putnam N.H."/>
            <person name="Green R.E."/>
            <person name="Rokhsar D.S."/>
        </authorList>
    </citation>
    <scope>NUCLEOTIDE SEQUENCE [LARGE SCALE GENOMIC DNA]</scope>
    <source>
        <strain evidence="2">S238N-H82</strain>
    </source>
</reference>
<accession>A0A9J7MC19</accession>